<protein>
    <submittedName>
        <fullName evidence="2">Uncharacterized protein</fullName>
    </submittedName>
</protein>
<gene>
    <name evidence="2" type="ORF">BJ875DRAFT_450989</name>
</gene>
<evidence type="ECO:0000313" key="2">
    <source>
        <dbReference type="EMBL" id="KAG9238529.1"/>
    </source>
</evidence>
<organism evidence="2 3">
    <name type="scientific">Amylocarpus encephaloides</name>
    <dbReference type="NCBI Taxonomy" id="45428"/>
    <lineage>
        <taxon>Eukaryota</taxon>
        <taxon>Fungi</taxon>
        <taxon>Dikarya</taxon>
        <taxon>Ascomycota</taxon>
        <taxon>Pezizomycotina</taxon>
        <taxon>Leotiomycetes</taxon>
        <taxon>Helotiales</taxon>
        <taxon>Helotiales incertae sedis</taxon>
        <taxon>Amylocarpus</taxon>
    </lineage>
</organism>
<keyword evidence="3" id="KW-1185">Reference proteome</keyword>
<feature type="compositionally biased region" description="Polar residues" evidence="1">
    <location>
        <begin position="1"/>
        <end position="10"/>
    </location>
</feature>
<accession>A0A9P8C976</accession>
<comment type="caution">
    <text evidence="2">The sequence shown here is derived from an EMBL/GenBank/DDBJ whole genome shotgun (WGS) entry which is preliminary data.</text>
</comment>
<evidence type="ECO:0000313" key="3">
    <source>
        <dbReference type="Proteomes" id="UP000824998"/>
    </source>
</evidence>
<sequence length="215" mass="24828">MTVASKSCSRTSHDSRSNPSISPKMLQGWATSLMKSLNDQSQKYQYAALYRQLLTEVGICDCITLKYHSSSSFRFVMRSKSSQLLPQIASSARRGSSDERPKRNFNNYALYINIWSMWGISEGDCFLRGKTMHHQLLLGLQRSTRVLFCGQFPLFQLAWGSRRKRESPVRGTCFAILSFTWAYRTFYQRFRWKCNATVAKTSLLFYPNFPSETIS</sequence>
<name>A0A9P8C976_9HELO</name>
<dbReference type="AlphaFoldDB" id="A0A9P8C976"/>
<dbReference type="EMBL" id="MU251369">
    <property type="protein sequence ID" value="KAG9238529.1"/>
    <property type="molecule type" value="Genomic_DNA"/>
</dbReference>
<proteinExistence type="predicted"/>
<evidence type="ECO:0000256" key="1">
    <source>
        <dbReference type="SAM" id="MobiDB-lite"/>
    </source>
</evidence>
<dbReference type="OrthoDB" id="74545at2759"/>
<reference evidence="2" key="1">
    <citation type="journal article" date="2021" name="IMA Fungus">
        <title>Genomic characterization of three marine fungi, including Emericellopsis atlantica sp. nov. with signatures of a generalist lifestyle and marine biomass degradation.</title>
        <authorList>
            <person name="Hagestad O.C."/>
            <person name="Hou L."/>
            <person name="Andersen J.H."/>
            <person name="Hansen E.H."/>
            <person name="Altermark B."/>
            <person name="Li C."/>
            <person name="Kuhnert E."/>
            <person name="Cox R.J."/>
            <person name="Crous P.W."/>
            <person name="Spatafora J.W."/>
            <person name="Lail K."/>
            <person name="Amirebrahimi M."/>
            <person name="Lipzen A."/>
            <person name="Pangilinan J."/>
            <person name="Andreopoulos W."/>
            <person name="Hayes R.D."/>
            <person name="Ng V."/>
            <person name="Grigoriev I.V."/>
            <person name="Jackson S.A."/>
            <person name="Sutton T.D.S."/>
            <person name="Dobson A.D.W."/>
            <person name="Rama T."/>
        </authorList>
    </citation>
    <scope>NUCLEOTIDE SEQUENCE</scope>
    <source>
        <strain evidence="2">TRa018bII</strain>
    </source>
</reference>
<feature type="region of interest" description="Disordered" evidence="1">
    <location>
        <begin position="1"/>
        <end position="23"/>
    </location>
</feature>
<dbReference type="Proteomes" id="UP000824998">
    <property type="component" value="Unassembled WGS sequence"/>
</dbReference>